<dbReference type="InterPro" id="IPR010280">
    <property type="entry name" value="U5_MeTrfase_fam"/>
</dbReference>
<dbReference type="SUPFAM" id="SSF53335">
    <property type="entry name" value="S-adenosyl-L-methionine-dependent methyltransferases"/>
    <property type="match status" value="1"/>
</dbReference>
<dbReference type="RefSeq" id="XP_007508931.1">
    <property type="nucleotide sequence ID" value="XM_007508869.1"/>
</dbReference>
<dbReference type="Pfam" id="PF05958">
    <property type="entry name" value="tRNA_U5-meth_tr"/>
    <property type="match status" value="1"/>
</dbReference>
<feature type="binding site" evidence="5">
    <location>
        <position position="379"/>
    </location>
    <ligand>
        <name>S-adenosyl-L-methionine</name>
        <dbReference type="ChEBI" id="CHEBI:59789"/>
    </ligand>
</feature>
<evidence type="ECO:0000256" key="1">
    <source>
        <dbReference type="ARBA" id="ARBA00022603"/>
    </source>
</evidence>
<dbReference type="GeneID" id="19011594"/>
<gene>
    <name evidence="7" type="ordered locus">Bathy15g00980</name>
</gene>
<feature type="binding site" evidence="5">
    <location>
        <position position="291"/>
    </location>
    <ligand>
        <name>S-adenosyl-L-methionine</name>
        <dbReference type="ChEBI" id="CHEBI:59789"/>
    </ligand>
</feature>
<reference evidence="7 8" key="1">
    <citation type="submission" date="2011-10" db="EMBL/GenBank/DDBJ databases">
        <authorList>
            <person name="Genoscope - CEA"/>
        </authorList>
    </citation>
    <scope>NUCLEOTIDE SEQUENCE [LARGE SCALE GENOMIC DNA]</scope>
    <source>
        <strain evidence="7 8">RCC 1105</strain>
    </source>
</reference>
<dbReference type="InterPro" id="IPR011869">
    <property type="entry name" value="TrmA_MeTrfase"/>
</dbReference>
<dbReference type="STRING" id="41875.K8EP63"/>
<comment type="caution">
    <text evidence="5">Lacks conserved residue(s) required for the propagation of feature annotation.</text>
</comment>
<name>K8EP63_9CHLO</name>
<protein>
    <submittedName>
        <fullName evidence="7">tRNA (Uracil-5-)-methyltransferase</fullName>
    </submittedName>
</protein>
<dbReference type="CDD" id="cd02440">
    <property type="entry name" value="AdoMet_MTases"/>
    <property type="match status" value="1"/>
</dbReference>
<dbReference type="Gene3D" id="3.40.50.150">
    <property type="entry name" value="Vaccinia Virus protein VP39"/>
    <property type="match status" value="1"/>
</dbReference>
<dbReference type="PROSITE" id="PS51687">
    <property type="entry name" value="SAM_MT_RNA_M5U"/>
    <property type="match status" value="1"/>
</dbReference>
<sequence length="450" mass="52066">MSQAKKRYVRNPNLPFVSRELFTKARLTDDEEKQLSAESYEEVLKAKANAIEGLLRPFYDGGDEDEKKKKTKSRIEFEVFASPKLKHFRQRVRFGICEQQQHREQQLLSEEEEKGKFDYCIFERSEITRIETKFDIASESLQAIMNKLREALNEDDRFQSLREGRLSAVTFHENRKSTECVVTLWRGEPFREDFAKVSGLLAKEIGVKAIVGRTKGDRRVSNDSTEDFVVEEMEIKDNESGTGRVLRYKQPEGSFSNPNGDIAEMTANWLCRAMETDEIAAQTARSFVELYCGNMNHGCYLAKYFPRGKVIGVERDENLCRAAEVNLEMNSIENGTIINAPAEIVARRFLSRLRKKKRGEENIEGEEYPFTEKDFFLVDPPRAGLDEITLDLAREFKDIMYISCDARSLARDLGEKKLSETHRVKRLAAFDHFPWHADFLEVVCQLEKKE</sequence>
<evidence type="ECO:0000313" key="7">
    <source>
        <dbReference type="EMBL" id="CCO20017.1"/>
    </source>
</evidence>
<dbReference type="GO" id="GO:0000049">
    <property type="term" value="F:tRNA binding"/>
    <property type="evidence" value="ECO:0007669"/>
    <property type="project" value="TreeGrafter"/>
</dbReference>
<dbReference type="InterPro" id="IPR029063">
    <property type="entry name" value="SAM-dependent_MTases_sf"/>
</dbReference>
<keyword evidence="4" id="KW-0819">tRNA processing</keyword>
<keyword evidence="1 5" id="KW-0489">Methyltransferase</keyword>
<comment type="similarity">
    <text evidence="5">Belongs to the class I-like SAM-binding methyltransferase superfamily. RNA M5U methyltransferase family.</text>
</comment>
<dbReference type="GO" id="GO:0032259">
    <property type="term" value="P:methylation"/>
    <property type="evidence" value="ECO:0007669"/>
    <property type="project" value="UniProtKB-KW"/>
</dbReference>
<feature type="binding site" evidence="5">
    <location>
        <position position="314"/>
    </location>
    <ligand>
        <name>S-adenosyl-L-methionine</name>
        <dbReference type="ChEBI" id="CHEBI:59789"/>
    </ligand>
</feature>
<keyword evidence="2 5" id="KW-0808">Transferase</keyword>
<dbReference type="OrthoDB" id="10250660at2759"/>
<dbReference type="PANTHER" id="PTHR47790:SF2">
    <property type="entry name" value="TRNA_TMRNA (URACIL-C(5))-METHYLTRANSFERASE"/>
    <property type="match status" value="1"/>
</dbReference>
<dbReference type="Proteomes" id="UP000198341">
    <property type="component" value="Chromosome 15"/>
</dbReference>
<dbReference type="GO" id="GO:0019843">
    <property type="term" value="F:rRNA binding"/>
    <property type="evidence" value="ECO:0007669"/>
    <property type="project" value="TreeGrafter"/>
</dbReference>
<dbReference type="PANTHER" id="PTHR47790">
    <property type="entry name" value="TRNA/TMRNA (URACIL-C(5))-METHYLTRANSFERASE"/>
    <property type="match status" value="1"/>
</dbReference>
<dbReference type="eggNOG" id="KOG2187">
    <property type="taxonomic scope" value="Eukaryota"/>
</dbReference>
<dbReference type="PROSITE" id="PS01230">
    <property type="entry name" value="TRMA_1"/>
    <property type="match status" value="1"/>
</dbReference>
<evidence type="ECO:0000313" key="8">
    <source>
        <dbReference type="Proteomes" id="UP000198341"/>
    </source>
</evidence>
<evidence type="ECO:0000256" key="4">
    <source>
        <dbReference type="ARBA" id="ARBA00022694"/>
    </source>
</evidence>
<keyword evidence="8" id="KW-1185">Reference proteome</keyword>
<organism evidence="7 8">
    <name type="scientific">Bathycoccus prasinos</name>
    <dbReference type="NCBI Taxonomy" id="41875"/>
    <lineage>
        <taxon>Eukaryota</taxon>
        <taxon>Viridiplantae</taxon>
        <taxon>Chlorophyta</taxon>
        <taxon>Mamiellophyceae</taxon>
        <taxon>Mamiellales</taxon>
        <taxon>Bathycoccaceae</taxon>
        <taxon>Bathycoccus</taxon>
    </lineage>
</organism>
<proteinExistence type="inferred from homology"/>
<dbReference type="GO" id="GO:0030697">
    <property type="term" value="F:tRNA (uracil(54)-C5)-methyltransferase activity, S-adenosyl methionine-dependent"/>
    <property type="evidence" value="ECO:0007669"/>
    <property type="project" value="InterPro"/>
</dbReference>
<accession>K8EP63</accession>
<keyword evidence="3 5" id="KW-0949">S-adenosyl-L-methionine</keyword>
<evidence type="ECO:0000256" key="5">
    <source>
        <dbReference type="PROSITE-ProRule" id="PRU01024"/>
    </source>
</evidence>
<dbReference type="InterPro" id="IPR030390">
    <property type="entry name" value="MeTrfase_TrmA_AS"/>
</dbReference>
<evidence type="ECO:0000256" key="3">
    <source>
        <dbReference type="ARBA" id="ARBA00022691"/>
    </source>
</evidence>
<evidence type="ECO:0000256" key="6">
    <source>
        <dbReference type="PROSITE-ProRule" id="PRU10015"/>
    </source>
</evidence>
<dbReference type="GO" id="GO:0008033">
    <property type="term" value="P:tRNA processing"/>
    <property type="evidence" value="ECO:0007669"/>
    <property type="project" value="UniProtKB-KW"/>
</dbReference>
<feature type="active site" evidence="6">
    <location>
        <position position="404"/>
    </location>
</feature>
<dbReference type="GO" id="GO:0005829">
    <property type="term" value="C:cytosol"/>
    <property type="evidence" value="ECO:0007669"/>
    <property type="project" value="TreeGrafter"/>
</dbReference>
<dbReference type="Gene3D" id="2.40.50.1070">
    <property type="match status" value="1"/>
</dbReference>
<feature type="active site" description="Nucleophile" evidence="5">
    <location>
        <position position="404"/>
    </location>
</feature>
<dbReference type="EMBL" id="FO082264">
    <property type="protein sequence ID" value="CCO20017.1"/>
    <property type="molecule type" value="Genomic_DNA"/>
</dbReference>
<dbReference type="AlphaFoldDB" id="K8EP63"/>
<dbReference type="KEGG" id="bpg:Bathy15g00980"/>
<evidence type="ECO:0000256" key="2">
    <source>
        <dbReference type="ARBA" id="ARBA00022679"/>
    </source>
</evidence>